<evidence type="ECO:0000256" key="3">
    <source>
        <dbReference type="SAM" id="MobiDB-lite"/>
    </source>
</evidence>
<dbReference type="PANTHER" id="PTHR43080:SF2">
    <property type="entry name" value="CBS DOMAIN-CONTAINING PROTEIN"/>
    <property type="match status" value="1"/>
</dbReference>
<dbReference type="AlphaFoldDB" id="A0A919S0K2"/>
<dbReference type="Gene3D" id="3.10.580.10">
    <property type="entry name" value="CBS-domain"/>
    <property type="match status" value="1"/>
</dbReference>
<feature type="region of interest" description="Disordered" evidence="3">
    <location>
        <begin position="122"/>
        <end position="143"/>
    </location>
</feature>
<evidence type="ECO:0000256" key="2">
    <source>
        <dbReference type="PROSITE-ProRule" id="PRU00703"/>
    </source>
</evidence>
<dbReference type="PROSITE" id="PS51371">
    <property type="entry name" value="CBS"/>
    <property type="match status" value="2"/>
</dbReference>
<name>A0A919S0K2_9CLOT</name>
<keyword evidence="6" id="KW-1185">Reference proteome</keyword>
<feature type="domain" description="CBS" evidence="4">
    <location>
        <begin position="72"/>
        <end position="131"/>
    </location>
</feature>
<protein>
    <submittedName>
        <fullName evidence="5">CBS domain-containing protein</fullName>
    </submittedName>
</protein>
<dbReference type="RefSeq" id="WP_212904422.1">
    <property type="nucleotide sequence ID" value="NZ_BOPZ01000021.1"/>
</dbReference>
<feature type="domain" description="CBS" evidence="4">
    <location>
        <begin position="7"/>
        <end position="63"/>
    </location>
</feature>
<keyword evidence="1 2" id="KW-0129">CBS domain</keyword>
<dbReference type="SUPFAM" id="SSF54631">
    <property type="entry name" value="CBS-domain pair"/>
    <property type="match status" value="1"/>
</dbReference>
<evidence type="ECO:0000313" key="5">
    <source>
        <dbReference type="EMBL" id="GIM29736.1"/>
    </source>
</evidence>
<dbReference type="PANTHER" id="PTHR43080">
    <property type="entry name" value="CBS DOMAIN-CONTAINING PROTEIN CBSX3, MITOCHONDRIAL"/>
    <property type="match status" value="1"/>
</dbReference>
<evidence type="ECO:0000313" key="6">
    <source>
        <dbReference type="Proteomes" id="UP000679179"/>
    </source>
</evidence>
<comment type="caution">
    <text evidence="5">The sequence shown here is derived from an EMBL/GenBank/DDBJ whole genome shotgun (WGS) entry which is preliminary data.</text>
</comment>
<proteinExistence type="predicted"/>
<accession>A0A919S0K2</accession>
<dbReference type="Pfam" id="PF00571">
    <property type="entry name" value="CBS"/>
    <property type="match status" value="2"/>
</dbReference>
<evidence type="ECO:0000256" key="1">
    <source>
        <dbReference type="ARBA" id="ARBA00023122"/>
    </source>
</evidence>
<organism evidence="5 6">
    <name type="scientific">Clostridium polyendosporum</name>
    <dbReference type="NCBI Taxonomy" id="69208"/>
    <lineage>
        <taxon>Bacteria</taxon>
        <taxon>Bacillati</taxon>
        <taxon>Bacillota</taxon>
        <taxon>Clostridia</taxon>
        <taxon>Eubacteriales</taxon>
        <taxon>Clostridiaceae</taxon>
        <taxon>Clostridium</taxon>
    </lineage>
</organism>
<sequence length="143" mass="15243">MQVKDLMTKSVVSVSANDNVEKAALLMKEHDIGSIPVCEGSTVIGIVTDRDITLRSVAIGKDTKNQTVREVMSSNPVVGTPDMSLDDASRIMSQQQIRRLPIVENKNLVGVVALGDLATETKSDEKAGHALSGISQHTHASGH</sequence>
<dbReference type="InterPro" id="IPR000644">
    <property type="entry name" value="CBS_dom"/>
</dbReference>
<dbReference type="CDD" id="cd04622">
    <property type="entry name" value="CBS_pair_HRP1_like"/>
    <property type="match status" value="1"/>
</dbReference>
<dbReference type="InterPro" id="IPR051257">
    <property type="entry name" value="Diverse_CBS-Domain"/>
</dbReference>
<dbReference type="Proteomes" id="UP000679179">
    <property type="component" value="Unassembled WGS sequence"/>
</dbReference>
<dbReference type="InterPro" id="IPR046342">
    <property type="entry name" value="CBS_dom_sf"/>
</dbReference>
<dbReference type="EMBL" id="BOPZ01000021">
    <property type="protein sequence ID" value="GIM29736.1"/>
    <property type="molecule type" value="Genomic_DNA"/>
</dbReference>
<reference evidence="5" key="1">
    <citation type="submission" date="2021-03" db="EMBL/GenBank/DDBJ databases">
        <title>Taxonomic study of Clostridium polyendosporum from meadow-gley soil under rice.</title>
        <authorList>
            <person name="Kobayashi H."/>
            <person name="Tanizawa Y."/>
            <person name="Yagura M."/>
        </authorList>
    </citation>
    <scope>NUCLEOTIDE SEQUENCE</scope>
    <source>
        <strain evidence="5">JCM 30710</strain>
    </source>
</reference>
<dbReference type="SMART" id="SM00116">
    <property type="entry name" value="CBS"/>
    <property type="match status" value="2"/>
</dbReference>
<evidence type="ECO:0000259" key="4">
    <source>
        <dbReference type="PROSITE" id="PS51371"/>
    </source>
</evidence>
<feature type="compositionally biased region" description="Polar residues" evidence="3">
    <location>
        <begin position="133"/>
        <end position="143"/>
    </location>
</feature>
<gene>
    <name evidence="5" type="ORF">CPJCM30710_24020</name>
</gene>